<protein>
    <recommendedName>
        <fullName evidence="6">SF3 helicase domain-containing protein</fullName>
    </recommendedName>
</protein>
<evidence type="ECO:0000256" key="5">
    <source>
        <dbReference type="SAM" id="MobiDB-lite"/>
    </source>
</evidence>
<evidence type="ECO:0000256" key="3">
    <source>
        <dbReference type="ARBA" id="ARBA00022806"/>
    </source>
</evidence>
<evidence type="ECO:0000256" key="4">
    <source>
        <dbReference type="ARBA" id="ARBA00022840"/>
    </source>
</evidence>
<dbReference type="InterPro" id="IPR045455">
    <property type="entry name" value="NrS-1_pol-like_helicase"/>
</dbReference>
<dbReference type="SUPFAM" id="SSF52540">
    <property type="entry name" value="P-loop containing nucleoside triphosphate hydrolases"/>
    <property type="match status" value="1"/>
</dbReference>
<dbReference type="RefSeq" id="WP_161674053.1">
    <property type="nucleotide sequence ID" value="NZ_JAABLP010000001.1"/>
</dbReference>
<keyword evidence="2" id="KW-0378">Hydrolase</keyword>
<feature type="domain" description="SF3 helicase" evidence="6">
    <location>
        <begin position="352"/>
        <end position="514"/>
    </location>
</feature>
<dbReference type="Gene3D" id="3.40.50.300">
    <property type="entry name" value="P-loop containing nucleotide triphosphate hydrolases"/>
    <property type="match status" value="1"/>
</dbReference>
<dbReference type="NCBIfam" id="TIGR01613">
    <property type="entry name" value="primase_Cterm"/>
    <property type="match status" value="1"/>
</dbReference>
<dbReference type="PANTHER" id="PTHR35372:SF2">
    <property type="entry name" value="SF3 HELICASE DOMAIN-CONTAINING PROTEIN"/>
    <property type="match status" value="1"/>
</dbReference>
<comment type="caution">
    <text evidence="7">The sequence shown here is derived from an EMBL/GenBank/DDBJ whole genome shotgun (WGS) entry which is preliminary data.</text>
</comment>
<dbReference type="PROSITE" id="PS51206">
    <property type="entry name" value="SF3_HELICASE_1"/>
    <property type="match status" value="1"/>
</dbReference>
<dbReference type="InterPro" id="IPR014015">
    <property type="entry name" value="Helicase_SF3_DNA-vir"/>
</dbReference>
<feature type="compositionally biased region" description="Basic and acidic residues" evidence="5">
    <location>
        <begin position="229"/>
        <end position="238"/>
    </location>
</feature>
<evidence type="ECO:0000313" key="8">
    <source>
        <dbReference type="Proteomes" id="UP000541347"/>
    </source>
</evidence>
<evidence type="ECO:0000259" key="6">
    <source>
        <dbReference type="PROSITE" id="PS51206"/>
    </source>
</evidence>
<reference evidence="7 8" key="1">
    <citation type="submission" date="2020-01" db="EMBL/GenBank/DDBJ databases">
        <authorList>
            <person name="Peng S.Y."/>
            <person name="Li J."/>
            <person name="Wang M."/>
            <person name="Wang L."/>
            <person name="Wang C.Q."/>
            <person name="Wang J.R."/>
        </authorList>
    </citation>
    <scope>NUCLEOTIDE SEQUENCE [LARGE SCALE GENOMIC DNA]</scope>
    <source>
        <strain evidence="7 8">XCT-34</strain>
    </source>
</reference>
<feature type="region of interest" description="Disordered" evidence="5">
    <location>
        <begin position="229"/>
        <end position="258"/>
    </location>
</feature>
<dbReference type="EMBL" id="JAABLP010000001">
    <property type="protein sequence ID" value="NBN62799.1"/>
    <property type="molecule type" value="Genomic_DNA"/>
</dbReference>
<keyword evidence="3" id="KW-0347">Helicase</keyword>
<dbReference type="Proteomes" id="UP000541347">
    <property type="component" value="Unassembled WGS sequence"/>
</dbReference>
<organism evidence="7 8">
    <name type="scientific">Pannonibacter tanglangensis</name>
    <dbReference type="NCBI Taxonomy" id="2750084"/>
    <lineage>
        <taxon>Bacteria</taxon>
        <taxon>Pseudomonadati</taxon>
        <taxon>Pseudomonadota</taxon>
        <taxon>Alphaproteobacteria</taxon>
        <taxon>Hyphomicrobiales</taxon>
        <taxon>Stappiaceae</taxon>
        <taxon>Pannonibacter</taxon>
    </lineage>
</organism>
<accession>A0ABW9ZEF2</accession>
<keyword evidence="1" id="KW-0547">Nucleotide-binding</keyword>
<feature type="compositionally biased region" description="Low complexity" evidence="5">
    <location>
        <begin position="51"/>
        <end position="63"/>
    </location>
</feature>
<evidence type="ECO:0000256" key="1">
    <source>
        <dbReference type="ARBA" id="ARBA00022741"/>
    </source>
</evidence>
<proteinExistence type="predicted"/>
<gene>
    <name evidence="7" type="ORF">GWI71_03810</name>
</gene>
<dbReference type="PANTHER" id="PTHR35372">
    <property type="entry name" value="ATP BINDING PROTEIN-RELATED"/>
    <property type="match status" value="1"/>
</dbReference>
<keyword evidence="4" id="KW-0067">ATP-binding</keyword>
<evidence type="ECO:0000256" key="2">
    <source>
        <dbReference type="ARBA" id="ARBA00022801"/>
    </source>
</evidence>
<keyword evidence="8" id="KW-1185">Reference proteome</keyword>
<dbReference type="InterPro" id="IPR051620">
    <property type="entry name" value="ORF904-like_C"/>
</dbReference>
<dbReference type="Pfam" id="PF19263">
    <property type="entry name" value="DUF5906"/>
    <property type="match status" value="1"/>
</dbReference>
<dbReference type="Pfam" id="PF03288">
    <property type="entry name" value="Pox_D5"/>
    <property type="match status" value="1"/>
</dbReference>
<evidence type="ECO:0000313" key="7">
    <source>
        <dbReference type="EMBL" id="NBN62799.1"/>
    </source>
</evidence>
<dbReference type="Pfam" id="PF08706">
    <property type="entry name" value="D5_N"/>
    <property type="match status" value="1"/>
</dbReference>
<dbReference type="InterPro" id="IPR004968">
    <property type="entry name" value="DNA_primase/NTPase_C"/>
</dbReference>
<name>A0ABW9ZEF2_9HYPH</name>
<feature type="region of interest" description="Disordered" evidence="5">
    <location>
        <begin position="1"/>
        <end position="122"/>
    </location>
</feature>
<dbReference type="InterPro" id="IPR006500">
    <property type="entry name" value="Helicase_put_C_phage/plasmid"/>
</dbReference>
<dbReference type="InterPro" id="IPR014818">
    <property type="entry name" value="Phage/plasmid_primase_P4_C"/>
</dbReference>
<sequence>MDEGKTQGPGRQHDAPAMTPAAGSPALSDADRQILELVDSADSHTWDASTPHRAAGASGAAPSRHPRPESAMARDMGGDDGSDLAGYDGMPDGDWEPVFDAGDGQDDGAGADPHLEVCSTEPETDIGNGRRFLHRFRADVVHVANVGWYIYDGKRWAEDVGNNTETRKLAHQASELIAAETFFIRPSDREQLAIDAGKEAVRRLRSWPKPKDETPEQRSERMGLEEAMRLGGEAEKAVASRRASRRRYGKTSGSSGKVDNMLREAEPYVSQLLRDMDREPLAINLLSGTMRFISEEDPDSPDPAYVRRLWTLQHGPHVREDMITKLVPVDYDPLATCPAFLAFLERVQPQADIRGFLKRYFGYALTALTTEQVFVFFYGEGRNGKSTLVDLIARIMGEYSTTVPFETLAGDDRRKGGEATPDLARVPGARLVRAAEPEQGMKFRESMIKSLTSGEPILIRRLHAEFNEVYPTFKLVISGNHKPDVRGADDGIWRRVLLVPWEVQIPVAEVDRQLPDRLWGERAGVLNWLLEGALEYLTHGLMIPDAVRAATDTYREESDPIGAFIDAECQVTGDDNDTASPGDLYTRFKVFCEGQGVNIWNASTFTRQLPMKAVKKGFRKAKTDGRTVYRGIRLKPLEKTGDYEPWPGA</sequence>
<dbReference type="InterPro" id="IPR027417">
    <property type="entry name" value="P-loop_NTPase"/>
</dbReference>
<dbReference type="SMART" id="SM00885">
    <property type="entry name" value="D5_N"/>
    <property type="match status" value="1"/>
</dbReference>